<feature type="region of interest" description="Disordered" evidence="1">
    <location>
        <begin position="33"/>
        <end position="52"/>
    </location>
</feature>
<dbReference type="AlphaFoldDB" id="K1W4Z2"/>
<dbReference type="InParanoid" id="K1W4Z2"/>
<feature type="compositionally biased region" description="Low complexity" evidence="1">
    <location>
        <begin position="33"/>
        <end position="46"/>
    </location>
</feature>
<dbReference type="HOGENOM" id="CLU_1525483_0_0_1"/>
<feature type="region of interest" description="Disordered" evidence="1">
    <location>
        <begin position="1"/>
        <end position="26"/>
    </location>
</feature>
<name>K1W4Z2_MARBU</name>
<evidence type="ECO:0000313" key="3">
    <source>
        <dbReference type="Proteomes" id="UP000006753"/>
    </source>
</evidence>
<dbReference type="KEGG" id="mbe:MBM_09853"/>
<protein>
    <submittedName>
        <fullName evidence="2">Uncharacterized protein</fullName>
    </submittedName>
</protein>
<sequence length="176" mass="18841">MSSTSSSTDSSATITTPRMPNFESSPLLIIGQESSTTSKASAESNNMPAGPESSLAKAMQVISKLTASLADRDATIARLQAAVASLKAENNVWVVLSMKQYLSTLVARKKLSAAQAHALGQLMAARWRGKSGWDQADLAFLERSVESCVVDAAAAREEGQVAGARPTRKTRRRWSW</sequence>
<gene>
    <name evidence="2" type="ORF">MBM_09853</name>
</gene>
<keyword evidence="3" id="KW-1185">Reference proteome</keyword>
<evidence type="ECO:0000256" key="1">
    <source>
        <dbReference type="SAM" id="MobiDB-lite"/>
    </source>
</evidence>
<organism evidence="2 3">
    <name type="scientific">Marssonina brunnea f. sp. multigermtubi (strain MB_m1)</name>
    <name type="common">Marssonina leaf spot fungus</name>
    <dbReference type="NCBI Taxonomy" id="1072389"/>
    <lineage>
        <taxon>Eukaryota</taxon>
        <taxon>Fungi</taxon>
        <taxon>Dikarya</taxon>
        <taxon>Ascomycota</taxon>
        <taxon>Pezizomycotina</taxon>
        <taxon>Leotiomycetes</taxon>
        <taxon>Helotiales</taxon>
        <taxon>Drepanopezizaceae</taxon>
        <taxon>Drepanopeziza</taxon>
    </lineage>
</organism>
<evidence type="ECO:0000313" key="2">
    <source>
        <dbReference type="EMBL" id="EKD11990.1"/>
    </source>
</evidence>
<dbReference type="EMBL" id="JH921471">
    <property type="protein sequence ID" value="EKD11990.1"/>
    <property type="molecule type" value="Genomic_DNA"/>
</dbReference>
<reference evidence="2 3" key="1">
    <citation type="journal article" date="2012" name="BMC Genomics">
        <title>Sequencing the genome of Marssonina brunnea reveals fungus-poplar co-evolution.</title>
        <authorList>
            <person name="Zhu S."/>
            <person name="Cao Y.-Z."/>
            <person name="Jiang C."/>
            <person name="Tan B.-Y."/>
            <person name="Wang Z."/>
            <person name="Feng S."/>
            <person name="Zhang L."/>
            <person name="Su X.-H."/>
            <person name="Brejova B."/>
            <person name="Vinar T."/>
            <person name="Xu M."/>
            <person name="Wang M.-X."/>
            <person name="Zhang S.-G."/>
            <person name="Huang M.-R."/>
            <person name="Wu R."/>
            <person name="Zhou Y."/>
        </authorList>
    </citation>
    <scope>NUCLEOTIDE SEQUENCE [LARGE SCALE GENOMIC DNA]</scope>
    <source>
        <strain evidence="2 3">MB_m1</strain>
    </source>
</reference>
<feature type="compositionally biased region" description="Low complexity" evidence="1">
    <location>
        <begin position="1"/>
        <end position="16"/>
    </location>
</feature>
<dbReference type="Proteomes" id="UP000006753">
    <property type="component" value="Unassembled WGS sequence"/>
</dbReference>
<accession>K1W4Z2</accession>
<proteinExistence type="predicted"/>